<feature type="transmembrane region" description="Helical" evidence="6">
    <location>
        <begin position="145"/>
        <end position="168"/>
    </location>
</feature>
<protein>
    <submittedName>
        <fullName evidence="7">Simple sugar transport system permease protein</fullName>
    </submittedName>
</protein>
<evidence type="ECO:0000256" key="4">
    <source>
        <dbReference type="ARBA" id="ARBA00022989"/>
    </source>
</evidence>
<dbReference type="OrthoDB" id="9792579at2"/>
<dbReference type="PANTHER" id="PTHR43370:SF2">
    <property type="entry name" value="ABC TRANSPORTER PERMEASE PROTEIN"/>
    <property type="match status" value="1"/>
</dbReference>
<keyword evidence="7" id="KW-0762">Sugar transport</keyword>
<dbReference type="InterPro" id="IPR001851">
    <property type="entry name" value="ABC_transp_permease"/>
</dbReference>
<reference evidence="7 8" key="1">
    <citation type="submission" date="2016-11" db="EMBL/GenBank/DDBJ databases">
        <authorList>
            <person name="Jaros S."/>
            <person name="Januszkiewicz K."/>
            <person name="Wedrychowicz H."/>
        </authorList>
    </citation>
    <scope>NUCLEOTIDE SEQUENCE [LARGE SCALE GENOMIC DNA]</scope>
    <source>
        <strain evidence="7 8">DSM 43832</strain>
    </source>
</reference>
<accession>A0A1M6Y2J3</accession>
<organism evidence="7 8">
    <name type="scientific">Pseudonocardia thermophila</name>
    <dbReference type="NCBI Taxonomy" id="1848"/>
    <lineage>
        <taxon>Bacteria</taxon>
        <taxon>Bacillati</taxon>
        <taxon>Actinomycetota</taxon>
        <taxon>Actinomycetes</taxon>
        <taxon>Pseudonocardiales</taxon>
        <taxon>Pseudonocardiaceae</taxon>
        <taxon>Pseudonocardia</taxon>
    </lineage>
</organism>
<dbReference type="GO" id="GO:0022857">
    <property type="term" value="F:transmembrane transporter activity"/>
    <property type="evidence" value="ECO:0007669"/>
    <property type="project" value="InterPro"/>
</dbReference>
<evidence type="ECO:0000256" key="2">
    <source>
        <dbReference type="ARBA" id="ARBA00022475"/>
    </source>
</evidence>
<gene>
    <name evidence="7" type="ORF">SAMN05443637_118151</name>
</gene>
<dbReference type="RefSeq" id="WP_073459100.1">
    <property type="nucleotide sequence ID" value="NZ_CALGVN010000037.1"/>
</dbReference>
<feature type="transmembrane region" description="Helical" evidence="6">
    <location>
        <begin position="6"/>
        <end position="30"/>
    </location>
</feature>
<dbReference type="STRING" id="1848.SAMN05443637_118151"/>
<evidence type="ECO:0000256" key="5">
    <source>
        <dbReference type="ARBA" id="ARBA00023136"/>
    </source>
</evidence>
<evidence type="ECO:0000313" key="8">
    <source>
        <dbReference type="Proteomes" id="UP000184363"/>
    </source>
</evidence>
<feature type="transmembrane region" description="Helical" evidence="6">
    <location>
        <begin position="92"/>
        <end position="114"/>
    </location>
</feature>
<evidence type="ECO:0000313" key="7">
    <source>
        <dbReference type="EMBL" id="SHL12437.1"/>
    </source>
</evidence>
<keyword evidence="5 6" id="KW-0472">Membrane</keyword>
<feature type="transmembrane region" description="Helical" evidence="6">
    <location>
        <begin position="262"/>
        <end position="281"/>
    </location>
</feature>
<proteinExistence type="predicted"/>
<keyword evidence="2" id="KW-1003">Cell membrane</keyword>
<dbReference type="GO" id="GO:0005886">
    <property type="term" value="C:plasma membrane"/>
    <property type="evidence" value="ECO:0007669"/>
    <property type="project" value="UniProtKB-SubCell"/>
</dbReference>
<keyword evidence="8" id="KW-1185">Reference proteome</keyword>
<evidence type="ECO:0000256" key="6">
    <source>
        <dbReference type="SAM" id="Phobius"/>
    </source>
</evidence>
<feature type="transmembrane region" description="Helical" evidence="6">
    <location>
        <begin position="37"/>
        <end position="57"/>
    </location>
</feature>
<evidence type="ECO:0000256" key="3">
    <source>
        <dbReference type="ARBA" id="ARBA00022692"/>
    </source>
</evidence>
<keyword evidence="4 6" id="KW-1133">Transmembrane helix</keyword>
<comment type="subcellular location">
    <subcellularLocation>
        <location evidence="1">Cell membrane</location>
        <topology evidence="1">Multi-pass membrane protein</topology>
    </subcellularLocation>
</comment>
<feature type="transmembrane region" description="Helical" evidence="6">
    <location>
        <begin position="63"/>
        <end position="83"/>
    </location>
</feature>
<sequence length="300" mass="30079">MFDLLGTAAFWSSAITGATPIAFAALGALFASRSGSLFVGVEATLLGSAFVALVVAVQSGSTWLGVLAGLLSGLVLGLVNGLLSMQLAMGDVVAGLVLQILVTGATGLLVARWYPNGLAAGALQLGPSWPSTGDGALDVVVRQPVLVYAAVVVAVAMVAFFRTAPGLVVRASGDSLRVAYALRVPVARVRYAALSVAGAITGVGGAFLALGVVGVFTTGVTSGRGFVALACVILAAWRPVLAVVAALLFSAAYTYGFQTDDASLAALQVLPYVLTIVVIAFSKAGRGPADEGKGLVVVGR</sequence>
<dbReference type="AlphaFoldDB" id="A0A1M6Y2J3"/>
<dbReference type="Proteomes" id="UP000184363">
    <property type="component" value="Unassembled WGS sequence"/>
</dbReference>
<dbReference type="Pfam" id="PF02653">
    <property type="entry name" value="BPD_transp_2"/>
    <property type="match status" value="1"/>
</dbReference>
<feature type="transmembrane region" description="Helical" evidence="6">
    <location>
        <begin position="189"/>
        <end position="213"/>
    </location>
</feature>
<feature type="transmembrane region" description="Helical" evidence="6">
    <location>
        <begin position="225"/>
        <end position="250"/>
    </location>
</feature>
<evidence type="ECO:0000256" key="1">
    <source>
        <dbReference type="ARBA" id="ARBA00004651"/>
    </source>
</evidence>
<dbReference type="EMBL" id="FRAP01000018">
    <property type="protein sequence ID" value="SHL12437.1"/>
    <property type="molecule type" value="Genomic_DNA"/>
</dbReference>
<name>A0A1M6Y2J3_PSETH</name>
<keyword evidence="7" id="KW-0813">Transport</keyword>
<keyword evidence="3 6" id="KW-0812">Transmembrane</keyword>
<dbReference type="PANTHER" id="PTHR43370">
    <property type="entry name" value="SUGAR ABC TRANSPORTER INTEGRAL MEMBRANE PROTEIN-RELATED"/>
    <property type="match status" value="1"/>
</dbReference>